<dbReference type="Pfam" id="PF04978">
    <property type="entry name" value="MST"/>
    <property type="match status" value="1"/>
</dbReference>
<name>A0ABS9TEV9_9PSEU</name>
<evidence type="ECO:0000313" key="2">
    <source>
        <dbReference type="Proteomes" id="UP001299970"/>
    </source>
</evidence>
<dbReference type="EMBL" id="JAKXMK010000012">
    <property type="protein sequence ID" value="MCH6167064.1"/>
    <property type="molecule type" value="Genomic_DNA"/>
</dbReference>
<keyword evidence="2" id="KW-1185">Reference proteome</keyword>
<comment type="caution">
    <text evidence="1">The sequence shown here is derived from an EMBL/GenBank/DDBJ whole genome shotgun (WGS) entry which is preliminary data.</text>
</comment>
<dbReference type="RefSeq" id="WP_241037227.1">
    <property type="nucleotide sequence ID" value="NZ_BAAAJF010000015.1"/>
</dbReference>
<dbReference type="SUPFAM" id="SSF109854">
    <property type="entry name" value="DinB/YfiT-like putative metalloenzymes"/>
    <property type="match status" value="1"/>
</dbReference>
<sequence length="164" mass="18114">MAETQRQPVPRNDAGELDTAVAFLTFVRQCVIKKTDGLSDEQLRRALVPSGTSLLGLVHHLAVTERYWFGHYLVGSFNDMTWDFSMTIPAGRTTRQIMDDYVAAIAESDKAIEAVGDPSALAVGSFEGERRTLRWVLAHMTGETARHAGHADILREQIDGTTGR</sequence>
<dbReference type="Proteomes" id="UP001299970">
    <property type="component" value="Unassembled WGS sequence"/>
</dbReference>
<dbReference type="Gene3D" id="1.20.120.450">
    <property type="entry name" value="dinb family like domain"/>
    <property type="match status" value="1"/>
</dbReference>
<dbReference type="InterPro" id="IPR034660">
    <property type="entry name" value="DinB/YfiT-like"/>
</dbReference>
<evidence type="ECO:0000313" key="1">
    <source>
        <dbReference type="EMBL" id="MCH6167064.1"/>
    </source>
</evidence>
<organism evidence="1 2">
    <name type="scientific">Pseudonocardia alaniniphila</name>
    <dbReference type="NCBI Taxonomy" id="75291"/>
    <lineage>
        <taxon>Bacteria</taxon>
        <taxon>Bacillati</taxon>
        <taxon>Actinomycetota</taxon>
        <taxon>Actinomycetes</taxon>
        <taxon>Pseudonocardiales</taxon>
        <taxon>Pseudonocardiaceae</taxon>
        <taxon>Pseudonocardia</taxon>
    </lineage>
</organism>
<accession>A0ABS9TEV9</accession>
<proteinExistence type="predicted"/>
<protein>
    <submittedName>
        <fullName evidence="1">DinB family protein</fullName>
    </submittedName>
</protein>
<dbReference type="InterPro" id="IPR007061">
    <property type="entry name" value="MST-like"/>
</dbReference>
<reference evidence="1 2" key="1">
    <citation type="submission" date="2022-03" db="EMBL/GenBank/DDBJ databases">
        <title>Pseudonocardia alaer sp. nov., a novel actinomycete isolated from reed forest soil.</title>
        <authorList>
            <person name="Wang L."/>
        </authorList>
    </citation>
    <scope>NUCLEOTIDE SEQUENCE [LARGE SCALE GENOMIC DNA]</scope>
    <source>
        <strain evidence="1 2">Y-16303</strain>
    </source>
</reference>
<gene>
    <name evidence="1" type="ORF">MMF94_15375</name>
</gene>